<dbReference type="GO" id="GO:0005262">
    <property type="term" value="F:calcium channel activity"/>
    <property type="evidence" value="ECO:0007669"/>
    <property type="project" value="TreeGrafter"/>
</dbReference>
<feature type="transmembrane region" description="Helical" evidence="5">
    <location>
        <begin position="299"/>
        <end position="321"/>
    </location>
</feature>
<dbReference type="PANTHER" id="PTHR10846">
    <property type="entry name" value="SODIUM/POTASSIUM/CALCIUM EXCHANGER"/>
    <property type="match status" value="1"/>
</dbReference>
<dbReference type="KEGG" id="eel:EUBELI_20387"/>
<dbReference type="Pfam" id="PF01699">
    <property type="entry name" value="Na_Ca_ex"/>
    <property type="match status" value="2"/>
</dbReference>
<dbReference type="EMBL" id="CP001106">
    <property type="protein sequence ID" value="ACR73532.1"/>
    <property type="molecule type" value="Genomic_DNA"/>
</dbReference>
<feature type="domain" description="Sodium/calcium exchanger membrane region" evidence="6">
    <location>
        <begin position="52"/>
        <end position="199"/>
    </location>
</feature>
<keyword evidence="7" id="KW-0614">Plasmid</keyword>
<feature type="transmembrane region" description="Helical" evidence="5">
    <location>
        <begin position="47"/>
        <end position="64"/>
    </location>
</feature>
<comment type="subcellular location">
    <subcellularLocation>
        <location evidence="1">Membrane</location>
        <topology evidence="1">Multi-pass membrane protein</topology>
    </subcellularLocation>
</comment>
<dbReference type="GO" id="GO:0005886">
    <property type="term" value="C:plasma membrane"/>
    <property type="evidence" value="ECO:0007669"/>
    <property type="project" value="TreeGrafter"/>
</dbReference>
<feature type="domain" description="Sodium/calcium exchanger membrane region" evidence="6">
    <location>
        <begin position="230"/>
        <end position="370"/>
    </location>
</feature>
<evidence type="ECO:0000256" key="2">
    <source>
        <dbReference type="ARBA" id="ARBA00022692"/>
    </source>
</evidence>
<dbReference type="GO" id="GO:0006874">
    <property type="term" value="P:intracellular calcium ion homeostasis"/>
    <property type="evidence" value="ECO:0007669"/>
    <property type="project" value="TreeGrafter"/>
</dbReference>
<name>C4Z6E0_LACE2</name>
<reference evidence="7 8" key="1">
    <citation type="journal article" date="2009" name="Proc. Natl. Acad. Sci. U.S.A.">
        <title>Characterizing a model human gut microbiota composed of members of its two dominant bacterial phyla.</title>
        <authorList>
            <person name="Mahowald M.A."/>
            <person name="Rey F.E."/>
            <person name="Seedorf H."/>
            <person name="Turnbaugh P.J."/>
            <person name="Fulton R.S."/>
            <person name="Wollam A."/>
            <person name="Shah N."/>
            <person name="Wang C."/>
            <person name="Magrini V."/>
            <person name="Wilson R.K."/>
            <person name="Cantarel B.L."/>
            <person name="Coutinho P.M."/>
            <person name="Henrissat B."/>
            <person name="Crock L.W."/>
            <person name="Russell A."/>
            <person name="Verberkmoes N.C."/>
            <person name="Hettich R.L."/>
            <person name="Gordon J.I."/>
        </authorList>
    </citation>
    <scope>NUCLEOTIDE SEQUENCE [LARGE SCALE GENOMIC DNA]</scope>
    <source>
        <strain evidence="8">ATCC 27750 / DSM 3376 / VPI C15-48 / C15-B4</strain>
        <plasmid evidence="7">unnamed</plasmid>
    </source>
</reference>
<dbReference type="AlphaFoldDB" id="C4Z6E0"/>
<keyword evidence="2 5" id="KW-0812">Transmembrane</keyword>
<dbReference type="PANTHER" id="PTHR10846:SF8">
    <property type="entry name" value="INNER MEMBRANE PROTEIN YRBG"/>
    <property type="match status" value="1"/>
</dbReference>
<evidence type="ECO:0000256" key="1">
    <source>
        <dbReference type="ARBA" id="ARBA00004141"/>
    </source>
</evidence>
<gene>
    <name evidence="7" type="ordered locus">EUBELI_20387</name>
</gene>
<feature type="transmembrane region" description="Helical" evidence="5">
    <location>
        <begin position="353"/>
        <end position="371"/>
    </location>
</feature>
<feature type="transmembrane region" description="Helical" evidence="5">
    <location>
        <begin position="224"/>
        <end position="245"/>
    </location>
</feature>
<evidence type="ECO:0000313" key="7">
    <source>
        <dbReference type="EMBL" id="ACR73532.1"/>
    </source>
</evidence>
<dbReference type="HOGENOM" id="CLU_007948_0_3_9"/>
<keyword evidence="3 5" id="KW-1133">Transmembrane helix</keyword>
<evidence type="ECO:0000256" key="3">
    <source>
        <dbReference type="ARBA" id="ARBA00022989"/>
    </source>
</evidence>
<sequence>MRLMYINYFQCAISLNLVDIHEFFYIPRKKKKQKNKEIYMGDFINNAPFALVIVFLIIGFVLLIKGADFFVEGSSSVAKRLHVPSIIIGLTIVAMGTSLPETAVSVSASITGNNELAVSNVVGSNIFNLMVVIGVCAMIATVNVAKETIKRDIPFSLICAGLLLILGILGVGDKSGMMLGHFDGVIFIGAFAGYIFYMIKIALKASKEGKKIEIEGGSDEDIKLISVPLSILFIIGGAAAIAVGGDITVDAASRIASDLGMSQTLIGLTIVSIGTSLPELVTSIVAARKNEVDMALGNAIGSNVFNILMVLGIASAISPISIITENIIDLCVLIVFTICVWIFAGTKKKIGRIEGFSMVALYVIYAVYIIIR</sequence>
<evidence type="ECO:0000259" key="6">
    <source>
        <dbReference type="Pfam" id="PF01699"/>
    </source>
</evidence>
<evidence type="ECO:0000313" key="8">
    <source>
        <dbReference type="Proteomes" id="UP000001476"/>
    </source>
</evidence>
<dbReference type="Gene3D" id="1.20.1420.30">
    <property type="entry name" value="NCX, central ion-binding region"/>
    <property type="match status" value="1"/>
</dbReference>
<feature type="transmembrane region" description="Helical" evidence="5">
    <location>
        <begin position="327"/>
        <end position="346"/>
    </location>
</feature>
<organism evidence="7 8">
    <name type="scientific">Lachnospira eligens (strain ATCC 27750 / DSM 3376 / VPI C15-48 / C15-B4)</name>
    <name type="common">Eubacterium eligens</name>
    <dbReference type="NCBI Taxonomy" id="515620"/>
    <lineage>
        <taxon>Bacteria</taxon>
        <taxon>Bacillati</taxon>
        <taxon>Bacillota</taxon>
        <taxon>Clostridia</taxon>
        <taxon>Lachnospirales</taxon>
        <taxon>Lachnospiraceae</taxon>
        <taxon>Lachnospira</taxon>
    </lineage>
</organism>
<dbReference type="Proteomes" id="UP000001476">
    <property type="component" value="Plasmid pEubeli2"/>
</dbReference>
<evidence type="ECO:0000256" key="4">
    <source>
        <dbReference type="ARBA" id="ARBA00023136"/>
    </source>
</evidence>
<keyword evidence="8" id="KW-1185">Reference proteome</keyword>
<accession>C4Z6E0</accession>
<dbReference type="GO" id="GO:0008273">
    <property type="term" value="F:calcium, potassium:sodium antiporter activity"/>
    <property type="evidence" value="ECO:0007669"/>
    <property type="project" value="TreeGrafter"/>
</dbReference>
<proteinExistence type="predicted"/>
<protein>
    <recommendedName>
        <fullName evidence="6">Sodium/calcium exchanger membrane region domain-containing protein</fullName>
    </recommendedName>
</protein>
<dbReference type="NCBIfam" id="TIGR00367">
    <property type="entry name" value="calcium/sodium antiporter"/>
    <property type="match status" value="1"/>
</dbReference>
<geneLocation type="plasmid" evidence="8">
    <name>pEubeli2</name>
</geneLocation>
<feature type="transmembrane region" description="Helical" evidence="5">
    <location>
        <begin position="152"/>
        <end position="172"/>
    </location>
</feature>
<keyword evidence="4 5" id="KW-0472">Membrane</keyword>
<dbReference type="InterPro" id="IPR044880">
    <property type="entry name" value="NCX_ion-bd_dom_sf"/>
</dbReference>
<dbReference type="InterPro" id="IPR004837">
    <property type="entry name" value="NaCa_Exmemb"/>
</dbReference>
<evidence type="ECO:0000256" key="5">
    <source>
        <dbReference type="SAM" id="Phobius"/>
    </source>
</evidence>
<dbReference type="InterPro" id="IPR004481">
    <property type="entry name" value="K/Na/Ca-exchanger"/>
</dbReference>
<feature type="transmembrane region" description="Helical" evidence="5">
    <location>
        <begin position="184"/>
        <end position="203"/>
    </location>
</feature>
<dbReference type="eggNOG" id="COG0530">
    <property type="taxonomic scope" value="Bacteria"/>
</dbReference>
<feature type="transmembrane region" description="Helical" evidence="5">
    <location>
        <begin position="126"/>
        <end position="145"/>
    </location>
</feature>
<feature type="transmembrane region" description="Helical" evidence="5">
    <location>
        <begin position="265"/>
        <end position="287"/>
    </location>
</feature>